<reference evidence="8" key="1">
    <citation type="submission" date="2019-07" db="EMBL/GenBank/DDBJ databases">
        <title>Hyphodiscus hymeniophilus genome sequencing and assembly.</title>
        <authorList>
            <person name="Kramer G."/>
            <person name="Nodwell J."/>
        </authorList>
    </citation>
    <scope>NUCLEOTIDE SEQUENCE</scope>
    <source>
        <strain evidence="8">ATCC 34498</strain>
    </source>
</reference>
<keyword evidence="3" id="KW-0819">tRNA processing</keyword>
<dbReference type="InterPro" id="IPR012795">
    <property type="entry name" value="tRNA_Ile_lys_synt_N"/>
</dbReference>
<dbReference type="InterPro" id="IPR012094">
    <property type="entry name" value="tRNA_Ile_lys_synt"/>
</dbReference>
<evidence type="ECO:0000256" key="5">
    <source>
        <dbReference type="ARBA" id="ARBA00022840"/>
    </source>
</evidence>
<dbReference type="GO" id="GO:0005524">
    <property type="term" value="F:ATP binding"/>
    <property type="evidence" value="ECO:0007669"/>
    <property type="project" value="UniProtKB-KW"/>
</dbReference>
<keyword evidence="5" id="KW-0067">ATP-binding</keyword>
<organism evidence="8 9">
    <name type="scientific">Hyphodiscus hymeniophilus</name>
    <dbReference type="NCBI Taxonomy" id="353542"/>
    <lineage>
        <taxon>Eukaryota</taxon>
        <taxon>Fungi</taxon>
        <taxon>Dikarya</taxon>
        <taxon>Ascomycota</taxon>
        <taxon>Pezizomycotina</taxon>
        <taxon>Leotiomycetes</taxon>
        <taxon>Helotiales</taxon>
        <taxon>Hyphodiscaceae</taxon>
        <taxon>Hyphodiscus</taxon>
    </lineage>
</organism>
<accession>A0A9P6VNG4</accession>
<dbReference type="HAMAP" id="MF_01161">
    <property type="entry name" value="tRNA_Ile_lys_synt"/>
    <property type="match status" value="1"/>
</dbReference>
<dbReference type="GO" id="GO:0008033">
    <property type="term" value="P:tRNA processing"/>
    <property type="evidence" value="ECO:0007669"/>
    <property type="project" value="UniProtKB-KW"/>
</dbReference>
<comment type="caution">
    <text evidence="8">The sequence shown here is derived from an EMBL/GenBank/DDBJ whole genome shotgun (WGS) entry which is preliminary data.</text>
</comment>
<keyword evidence="2" id="KW-0436">Ligase</keyword>
<evidence type="ECO:0000256" key="1">
    <source>
        <dbReference type="ARBA" id="ARBA00013267"/>
    </source>
</evidence>
<dbReference type="SUPFAM" id="SSF52402">
    <property type="entry name" value="Adenine nucleotide alpha hydrolases-like"/>
    <property type="match status" value="1"/>
</dbReference>
<dbReference type="EMBL" id="VNKQ01000004">
    <property type="protein sequence ID" value="KAG0651611.1"/>
    <property type="molecule type" value="Genomic_DNA"/>
</dbReference>
<evidence type="ECO:0000256" key="6">
    <source>
        <dbReference type="ARBA" id="ARBA00048539"/>
    </source>
</evidence>
<evidence type="ECO:0000313" key="9">
    <source>
        <dbReference type="Proteomes" id="UP000785200"/>
    </source>
</evidence>
<keyword evidence="4" id="KW-0547">Nucleotide-binding</keyword>
<evidence type="ECO:0000256" key="3">
    <source>
        <dbReference type="ARBA" id="ARBA00022694"/>
    </source>
</evidence>
<dbReference type="InterPro" id="IPR014729">
    <property type="entry name" value="Rossmann-like_a/b/a_fold"/>
</dbReference>
<evidence type="ECO:0000256" key="4">
    <source>
        <dbReference type="ARBA" id="ARBA00022741"/>
    </source>
</evidence>
<evidence type="ECO:0000259" key="7">
    <source>
        <dbReference type="Pfam" id="PF01171"/>
    </source>
</evidence>
<keyword evidence="9" id="KW-1185">Reference proteome</keyword>
<dbReference type="InterPro" id="IPR011063">
    <property type="entry name" value="TilS/TtcA_N"/>
</dbReference>
<dbReference type="EC" id="6.3.4.19" evidence="1"/>
<dbReference type="PANTHER" id="PTHR43033">
    <property type="entry name" value="TRNA(ILE)-LYSIDINE SYNTHASE-RELATED"/>
    <property type="match status" value="1"/>
</dbReference>
<dbReference type="Proteomes" id="UP000785200">
    <property type="component" value="Unassembled WGS sequence"/>
</dbReference>
<sequence>MGNSRLPQARMYFCLDADVLFEGLAVSGGVDSMALASLCSQIQRIPYDTLRSSLQADYNKNITGTPLSKAIKFQAFVVDHGVRKGSNLEAQAVSEILEARDIPTKLLKIDWLGQEKPADLPNFESLARKYRFQALGTACRDLGISSLFLAQHQDDQAETVMMRLINGHSMAGLTGIPKCTEIPECYGLYGVHESGGVNKAHKVWTRSVLGSNTMPTPVAPLEGESGGVKVYRPLLEFTKESLIATCQEDGMKWFEDHTNKDPTVTMRNAIRHLYKNHALPATLSKPALLELSTMARIAKRATLNVTNTWLRRSSVKLETSPGTLRVRFVNLGQYDRSRVEVDGKYAAAALIRRIVMLVTPQEHVKLSSLLRAVERVFPEWFRNAEASPLSTTFTVAGLQFKFNSPPRLHRGYRLLEKCEWLVSRQPYKVTAALPRFEIPRNPKSLAPTDWSSWNLYDGRFWIRVQNLSNEVLVVRPFNKLDLAGVKRSSLWKGKRYKVQKLLSELAPGDIRWTLPAIATMALDGKERLLALPTLYVGVVDVEKLVKWQVRYKKVDMDVLTLSDIK</sequence>
<dbReference type="AlphaFoldDB" id="A0A9P6VNG4"/>
<dbReference type="CDD" id="cd01992">
    <property type="entry name" value="TilS_N"/>
    <property type="match status" value="1"/>
</dbReference>
<dbReference type="PANTHER" id="PTHR43033:SF1">
    <property type="entry name" value="TRNA(ILE)-LYSIDINE SYNTHASE-RELATED"/>
    <property type="match status" value="1"/>
</dbReference>
<comment type="catalytic activity">
    <reaction evidence="6">
        <text>cytidine(34) in tRNA(Ile2) + L-lysine + ATP = lysidine(34) in tRNA(Ile2) + AMP + diphosphate + H(+)</text>
        <dbReference type="Rhea" id="RHEA:43744"/>
        <dbReference type="Rhea" id="RHEA-COMP:10625"/>
        <dbReference type="Rhea" id="RHEA-COMP:10670"/>
        <dbReference type="ChEBI" id="CHEBI:15378"/>
        <dbReference type="ChEBI" id="CHEBI:30616"/>
        <dbReference type="ChEBI" id="CHEBI:32551"/>
        <dbReference type="ChEBI" id="CHEBI:33019"/>
        <dbReference type="ChEBI" id="CHEBI:82748"/>
        <dbReference type="ChEBI" id="CHEBI:83665"/>
        <dbReference type="ChEBI" id="CHEBI:456215"/>
        <dbReference type="EC" id="6.3.4.19"/>
    </reaction>
</comment>
<evidence type="ECO:0000256" key="2">
    <source>
        <dbReference type="ARBA" id="ARBA00022598"/>
    </source>
</evidence>
<dbReference type="GO" id="GO:0032267">
    <property type="term" value="F:tRNA(Ile)-lysidine synthase activity"/>
    <property type="evidence" value="ECO:0007669"/>
    <property type="project" value="UniProtKB-EC"/>
</dbReference>
<proteinExistence type="inferred from homology"/>
<name>A0A9P6VNG4_9HELO</name>
<dbReference type="Gene3D" id="3.40.50.620">
    <property type="entry name" value="HUPs"/>
    <property type="match status" value="1"/>
</dbReference>
<gene>
    <name evidence="8" type="ORF">D0Z07_1769</name>
</gene>
<feature type="domain" description="tRNA(Ile)-lysidine/2-thiocytidine synthase N-terminal" evidence="7">
    <location>
        <begin position="24"/>
        <end position="272"/>
    </location>
</feature>
<evidence type="ECO:0000313" key="8">
    <source>
        <dbReference type="EMBL" id="KAG0651611.1"/>
    </source>
</evidence>
<protein>
    <recommendedName>
        <fullName evidence="1">tRNA(Ile)-lysidine synthetase</fullName>
        <ecNumber evidence="1">6.3.4.19</ecNumber>
    </recommendedName>
</protein>
<dbReference type="Pfam" id="PF01171">
    <property type="entry name" value="ATP_bind_3"/>
    <property type="match status" value="1"/>
</dbReference>
<dbReference type="OrthoDB" id="434144at2759"/>